<sequence>MALRRANPIMTTPGMVKAPREFPLLRFTTGMGVECFVGLDWVEEVARVEALLLPVDVVVGVFTTAADEDEDGLLEAVELSTVEGMEDSVGVDSRLVLEAKFEPFSASREEVGSETSVDVCTLNSSLGFTESWERTHQTKPRKTKPLEKRMLYLYWRRED</sequence>
<comment type="caution">
    <text evidence="1">The sequence shown here is derived from an EMBL/GenBank/DDBJ whole genome shotgun (WGS) entry which is preliminary data.</text>
</comment>
<dbReference type="AlphaFoldDB" id="A0A1Y1YBA3"/>
<evidence type="ECO:0000313" key="2">
    <source>
        <dbReference type="Proteomes" id="UP000193498"/>
    </source>
</evidence>
<keyword evidence="2" id="KW-1185">Reference proteome</keyword>
<organism evidence="1 2">
    <name type="scientific">Basidiobolus meristosporus CBS 931.73</name>
    <dbReference type="NCBI Taxonomy" id="1314790"/>
    <lineage>
        <taxon>Eukaryota</taxon>
        <taxon>Fungi</taxon>
        <taxon>Fungi incertae sedis</taxon>
        <taxon>Zoopagomycota</taxon>
        <taxon>Entomophthoromycotina</taxon>
        <taxon>Basidiobolomycetes</taxon>
        <taxon>Basidiobolales</taxon>
        <taxon>Basidiobolaceae</taxon>
        <taxon>Basidiobolus</taxon>
    </lineage>
</organism>
<evidence type="ECO:0000313" key="1">
    <source>
        <dbReference type="EMBL" id="ORX95232.1"/>
    </source>
</evidence>
<reference evidence="1 2" key="1">
    <citation type="submission" date="2016-07" db="EMBL/GenBank/DDBJ databases">
        <title>Pervasive Adenine N6-methylation of Active Genes in Fungi.</title>
        <authorList>
            <consortium name="DOE Joint Genome Institute"/>
            <person name="Mondo S.J."/>
            <person name="Dannebaum R.O."/>
            <person name="Kuo R.C."/>
            <person name="Labutti K."/>
            <person name="Haridas S."/>
            <person name="Kuo A."/>
            <person name="Salamov A."/>
            <person name="Ahrendt S.R."/>
            <person name="Lipzen A."/>
            <person name="Sullivan W."/>
            <person name="Andreopoulos W.B."/>
            <person name="Clum A."/>
            <person name="Lindquist E."/>
            <person name="Daum C."/>
            <person name="Ramamoorthy G.K."/>
            <person name="Gryganskyi A."/>
            <person name="Culley D."/>
            <person name="Magnuson J.K."/>
            <person name="James T.Y."/>
            <person name="O'Malley M.A."/>
            <person name="Stajich J.E."/>
            <person name="Spatafora J.W."/>
            <person name="Visel A."/>
            <person name="Grigoriev I.V."/>
        </authorList>
    </citation>
    <scope>NUCLEOTIDE SEQUENCE [LARGE SCALE GENOMIC DNA]</scope>
    <source>
        <strain evidence="1 2">CBS 931.73</strain>
    </source>
</reference>
<dbReference type="Proteomes" id="UP000193498">
    <property type="component" value="Unassembled WGS sequence"/>
</dbReference>
<accession>A0A1Y1YBA3</accession>
<dbReference type="EMBL" id="MCFE01000182">
    <property type="protein sequence ID" value="ORX95232.1"/>
    <property type="molecule type" value="Genomic_DNA"/>
</dbReference>
<protein>
    <submittedName>
        <fullName evidence="1">Uncharacterized protein</fullName>
    </submittedName>
</protein>
<dbReference type="InParanoid" id="A0A1Y1YBA3"/>
<gene>
    <name evidence="1" type="ORF">K493DRAFT_372509</name>
</gene>
<name>A0A1Y1YBA3_9FUNG</name>
<proteinExistence type="predicted"/>